<proteinExistence type="predicted"/>
<keyword evidence="3" id="KW-1185">Reference proteome</keyword>
<protein>
    <submittedName>
        <fullName evidence="2">Helix-turn-helix</fullName>
    </submittedName>
</protein>
<dbReference type="InterPro" id="IPR001387">
    <property type="entry name" value="Cro/C1-type_HTH"/>
</dbReference>
<sequence>MSLFVTLSRRNVMKRDIMPEQLRAARALINWTRDDLAAASGVTIRTLARIESGQTVPRATTLQALIRSLETAGIEFIAENGGGVGVRLARRSDRT</sequence>
<organism evidence="2 3">
    <name type="scientific">Mesorhizobium australicum</name>
    <dbReference type="NCBI Taxonomy" id="536018"/>
    <lineage>
        <taxon>Bacteria</taxon>
        <taxon>Pseudomonadati</taxon>
        <taxon>Pseudomonadota</taxon>
        <taxon>Alphaproteobacteria</taxon>
        <taxon>Hyphomicrobiales</taxon>
        <taxon>Phyllobacteriaceae</taxon>
        <taxon>Mesorhizobium</taxon>
    </lineage>
</organism>
<dbReference type="Proteomes" id="UP000193083">
    <property type="component" value="Unassembled WGS sequence"/>
</dbReference>
<feature type="domain" description="HTH cro/C1-type" evidence="1">
    <location>
        <begin position="22"/>
        <end position="76"/>
    </location>
</feature>
<dbReference type="Pfam" id="PF01381">
    <property type="entry name" value="HTH_3"/>
    <property type="match status" value="1"/>
</dbReference>
<dbReference type="EMBL" id="FXBL01000004">
    <property type="protein sequence ID" value="SMH40569.1"/>
    <property type="molecule type" value="Genomic_DNA"/>
</dbReference>
<dbReference type="AlphaFoldDB" id="A0A1X7NRC8"/>
<evidence type="ECO:0000259" key="1">
    <source>
        <dbReference type="PROSITE" id="PS50943"/>
    </source>
</evidence>
<dbReference type="CDD" id="cd00093">
    <property type="entry name" value="HTH_XRE"/>
    <property type="match status" value="1"/>
</dbReference>
<dbReference type="RefSeq" id="WP_348529010.1">
    <property type="nucleotide sequence ID" value="NZ_FXBL01000004.1"/>
</dbReference>
<dbReference type="SMART" id="SM00530">
    <property type="entry name" value="HTH_XRE"/>
    <property type="match status" value="1"/>
</dbReference>
<gene>
    <name evidence="2" type="ORF">SAMN02982922_2359</name>
</gene>
<dbReference type="PROSITE" id="PS50943">
    <property type="entry name" value="HTH_CROC1"/>
    <property type="match status" value="1"/>
</dbReference>
<evidence type="ECO:0000313" key="2">
    <source>
        <dbReference type="EMBL" id="SMH40569.1"/>
    </source>
</evidence>
<dbReference type="SUPFAM" id="SSF47413">
    <property type="entry name" value="lambda repressor-like DNA-binding domains"/>
    <property type="match status" value="1"/>
</dbReference>
<accession>A0A1X7NRC8</accession>
<name>A0A1X7NRC8_9HYPH</name>
<dbReference type="Gene3D" id="1.10.260.40">
    <property type="entry name" value="lambda repressor-like DNA-binding domains"/>
    <property type="match status" value="1"/>
</dbReference>
<evidence type="ECO:0000313" key="3">
    <source>
        <dbReference type="Proteomes" id="UP000193083"/>
    </source>
</evidence>
<reference evidence="3" key="1">
    <citation type="submission" date="2017-04" db="EMBL/GenBank/DDBJ databases">
        <authorList>
            <person name="Varghese N."/>
            <person name="Submissions S."/>
        </authorList>
    </citation>
    <scope>NUCLEOTIDE SEQUENCE [LARGE SCALE GENOMIC DNA]</scope>
    <source>
        <strain evidence="3">B5P</strain>
    </source>
</reference>
<dbReference type="InterPro" id="IPR010982">
    <property type="entry name" value="Lambda_DNA-bd_dom_sf"/>
</dbReference>
<dbReference type="GO" id="GO:0003677">
    <property type="term" value="F:DNA binding"/>
    <property type="evidence" value="ECO:0007669"/>
    <property type="project" value="InterPro"/>
</dbReference>